<proteinExistence type="predicted"/>
<name>A0A195FM40_9HYME</name>
<accession>A0A195FM40</accession>
<dbReference type="Proteomes" id="UP000078541">
    <property type="component" value="Unassembled WGS sequence"/>
</dbReference>
<protein>
    <submittedName>
        <fullName evidence="1">Uncharacterized protein</fullName>
    </submittedName>
</protein>
<evidence type="ECO:0000313" key="2">
    <source>
        <dbReference type="Proteomes" id="UP000078541"/>
    </source>
</evidence>
<reference evidence="1 2" key="1">
    <citation type="submission" date="2016-03" db="EMBL/GenBank/DDBJ databases">
        <title>Trachymyrmex septentrionalis WGS genome.</title>
        <authorList>
            <person name="Nygaard S."/>
            <person name="Hu H."/>
            <person name="Boomsma J."/>
            <person name="Zhang G."/>
        </authorList>
    </citation>
    <scope>NUCLEOTIDE SEQUENCE [LARGE SCALE GENOMIC DNA]</scope>
    <source>
        <strain evidence="1">Tsep2-gDNA-1</strain>
        <tissue evidence="1">Whole body</tissue>
    </source>
</reference>
<organism evidence="1 2">
    <name type="scientific">Trachymyrmex septentrionalis</name>
    <dbReference type="NCBI Taxonomy" id="34720"/>
    <lineage>
        <taxon>Eukaryota</taxon>
        <taxon>Metazoa</taxon>
        <taxon>Ecdysozoa</taxon>
        <taxon>Arthropoda</taxon>
        <taxon>Hexapoda</taxon>
        <taxon>Insecta</taxon>
        <taxon>Pterygota</taxon>
        <taxon>Neoptera</taxon>
        <taxon>Endopterygota</taxon>
        <taxon>Hymenoptera</taxon>
        <taxon>Apocrita</taxon>
        <taxon>Aculeata</taxon>
        <taxon>Formicoidea</taxon>
        <taxon>Formicidae</taxon>
        <taxon>Myrmicinae</taxon>
        <taxon>Trachymyrmex</taxon>
    </lineage>
</organism>
<keyword evidence="2" id="KW-1185">Reference proteome</keyword>
<dbReference type="AlphaFoldDB" id="A0A195FM40"/>
<dbReference type="EMBL" id="KQ981490">
    <property type="protein sequence ID" value="KYN41391.1"/>
    <property type="molecule type" value="Genomic_DNA"/>
</dbReference>
<evidence type="ECO:0000313" key="1">
    <source>
        <dbReference type="EMBL" id="KYN41391.1"/>
    </source>
</evidence>
<sequence length="101" mass="10508">MIQIFRTAPTLDFLTIAKALPDISGRVTALVPKAREVGEPSTASGPVSNGEDALLLPVERRNGEVPLGVCECLATGLTCHVLGGGGVSLNLIIDINFNLLV</sequence>
<gene>
    <name evidence="1" type="ORF">ALC56_04543</name>
</gene>